<dbReference type="InterPro" id="IPR011051">
    <property type="entry name" value="RmlC_Cupin_sf"/>
</dbReference>
<keyword evidence="3" id="KW-1185">Reference proteome</keyword>
<dbReference type="Proteomes" id="UP000182063">
    <property type="component" value="Chromosome"/>
</dbReference>
<reference evidence="3" key="1">
    <citation type="submission" date="2016-11" db="EMBL/GenBank/DDBJ databases">
        <title>Complete Genome Sequence of alachlor-degrading Sphingomonas sp. strain JJ-A5.</title>
        <authorList>
            <person name="Lee H."/>
            <person name="Ka J.-O."/>
        </authorList>
    </citation>
    <scope>NUCLEOTIDE SEQUENCE [LARGE SCALE GENOMIC DNA]</scope>
    <source>
        <strain evidence="3">JJ-A5</strain>
    </source>
</reference>
<gene>
    <name evidence="1" type="ORF">BSL82_10635</name>
    <name evidence="2" type="ORF">BSL82_10765</name>
</gene>
<dbReference type="STRING" id="1921510.BSL82_10635"/>
<evidence type="ECO:0000313" key="1">
    <source>
        <dbReference type="EMBL" id="API59717.1"/>
    </source>
</evidence>
<proteinExistence type="predicted"/>
<evidence type="ECO:0000313" key="2">
    <source>
        <dbReference type="EMBL" id="API59735.1"/>
    </source>
</evidence>
<protein>
    <recommendedName>
        <fullName evidence="4">Cupin 2 conserved barrel domain-containing protein</fullName>
    </recommendedName>
</protein>
<dbReference type="Gene3D" id="2.60.120.10">
    <property type="entry name" value="Jelly Rolls"/>
    <property type="match status" value="1"/>
</dbReference>
<dbReference type="EMBL" id="CP018221">
    <property type="protein sequence ID" value="API59717.1"/>
    <property type="molecule type" value="Genomic_DNA"/>
</dbReference>
<dbReference type="RefSeq" id="WP_072597501.1">
    <property type="nucleotide sequence ID" value="NZ_CP018221.1"/>
</dbReference>
<evidence type="ECO:0000313" key="3">
    <source>
        <dbReference type="Proteomes" id="UP000182063"/>
    </source>
</evidence>
<dbReference type="Gene3D" id="2.20.70.150">
    <property type="match status" value="1"/>
</dbReference>
<dbReference type="KEGG" id="sphj:BSL82_10765"/>
<evidence type="ECO:0008006" key="4">
    <source>
        <dbReference type="Google" id="ProtNLM"/>
    </source>
</evidence>
<sequence>MAFEIRRVVTGHDDEGNAIVRQDEVMRSQERLPDYQAMTVWCTSELPVNNDESAFNNGEPGPKGQRVLLRIGELGPDAHSASVMHRTETLDYAVVLAGACDMELDNGEMIRGLKAGDVVIQRGTNHKWIVRGSAPVRFLFVLIDANPVRAGDRILGDDLANLHGKISPMPTPAQ</sequence>
<name>A0A1L3ZVR4_9SPHN</name>
<dbReference type="PANTHER" id="PTHR36156:SF2">
    <property type="entry name" value="CUPIN TYPE-2 DOMAIN-CONTAINING PROTEIN"/>
    <property type="match status" value="1"/>
</dbReference>
<dbReference type="AlphaFoldDB" id="A0A1L3ZVR4"/>
<dbReference type="InterPro" id="IPR014710">
    <property type="entry name" value="RmlC-like_jellyroll"/>
</dbReference>
<dbReference type="SUPFAM" id="SSF51182">
    <property type="entry name" value="RmlC-like cupins"/>
    <property type="match status" value="1"/>
</dbReference>
<dbReference type="PANTHER" id="PTHR36156">
    <property type="entry name" value="SLR2101 PROTEIN"/>
    <property type="match status" value="1"/>
</dbReference>
<reference evidence="1" key="2">
    <citation type="journal article" date="2018" name="J. Microbiol.">
        <title>Tardibacter chloracetimidivorans gen. nov., sp. nov., a novel member of the family Sphingomonadaceae isolated from an agricultural soil from Jeju Island in Republic of Korea.</title>
        <authorList>
            <person name="Lee H."/>
            <person name="Kim D.U."/>
            <person name="Park S."/>
            <person name="Yoon J.H."/>
            <person name="Ahn J.H."/>
            <person name="Ka J.O."/>
        </authorList>
    </citation>
    <scope>NUCLEOTIDE SEQUENCE</scope>
    <source>
        <strain evidence="1">JJ-A5</strain>
    </source>
</reference>
<dbReference type="EMBL" id="CP018221">
    <property type="protein sequence ID" value="API59735.1"/>
    <property type="molecule type" value="Genomic_DNA"/>
</dbReference>
<dbReference type="InterPro" id="IPR047142">
    <property type="entry name" value="OryJ/VirC-like"/>
</dbReference>
<accession>A0A1L3ZVR4</accession>
<dbReference type="CDD" id="cd02231">
    <property type="entry name" value="cupin_BLL6423-like"/>
    <property type="match status" value="1"/>
</dbReference>
<dbReference type="KEGG" id="sphj:BSL82_10635"/>
<organism evidence="1 3">
    <name type="scientific">Tardibacter chloracetimidivorans</name>
    <dbReference type="NCBI Taxonomy" id="1921510"/>
    <lineage>
        <taxon>Bacteria</taxon>
        <taxon>Pseudomonadati</taxon>
        <taxon>Pseudomonadota</taxon>
        <taxon>Alphaproteobacteria</taxon>
        <taxon>Sphingomonadales</taxon>
        <taxon>Sphingomonadaceae</taxon>
        <taxon>Tardibacter</taxon>
    </lineage>
</organism>